<keyword evidence="3" id="KW-1185">Reference proteome</keyword>
<feature type="compositionally biased region" description="Low complexity" evidence="1">
    <location>
        <begin position="1105"/>
        <end position="1124"/>
    </location>
</feature>
<evidence type="ECO:0000313" key="3">
    <source>
        <dbReference type="Proteomes" id="UP000077266"/>
    </source>
</evidence>
<dbReference type="STRING" id="1314781.A0A165ZHR8"/>
<proteinExistence type="predicted"/>
<feature type="compositionally biased region" description="Low complexity" evidence="1">
    <location>
        <begin position="1259"/>
        <end position="1273"/>
    </location>
</feature>
<dbReference type="Proteomes" id="UP000077266">
    <property type="component" value="Unassembled WGS sequence"/>
</dbReference>
<dbReference type="InterPro" id="IPR016024">
    <property type="entry name" value="ARM-type_fold"/>
</dbReference>
<feature type="compositionally biased region" description="Basic and acidic residues" evidence="1">
    <location>
        <begin position="1280"/>
        <end position="1297"/>
    </location>
</feature>
<dbReference type="SUPFAM" id="SSF48371">
    <property type="entry name" value="ARM repeat"/>
    <property type="match status" value="1"/>
</dbReference>
<reference evidence="2 3" key="1">
    <citation type="journal article" date="2016" name="Mol. Biol. Evol.">
        <title>Comparative Genomics of Early-Diverging Mushroom-Forming Fungi Provides Insights into the Origins of Lignocellulose Decay Capabilities.</title>
        <authorList>
            <person name="Nagy L.G."/>
            <person name="Riley R."/>
            <person name="Tritt A."/>
            <person name="Adam C."/>
            <person name="Daum C."/>
            <person name="Floudas D."/>
            <person name="Sun H."/>
            <person name="Yadav J.S."/>
            <person name="Pangilinan J."/>
            <person name="Larsson K.H."/>
            <person name="Matsuura K."/>
            <person name="Barry K."/>
            <person name="Labutti K."/>
            <person name="Kuo R."/>
            <person name="Ohm R.A."/>
            <person name="Bhattacharya S.S."/>
            <person name="Shirouzu T."/>
            <person name="Yoshinaga Y."/>
            <person name="Martin F.M."/>
            <person name="Grigoriev I.V."/>
            <person name="Hibbett D.S."/>
        </authorList>
    </citation>
    <scope>NUCLEOTIDE SEQUENCE [LARGE SCALE GENOMIC DNA]</scope>
    <source>
        <strain evidence="2 3">HHB12029</strain>
    </source>
</reference>
<evidence type="ECO:0000256" key="1">
    <source>
        <dbReference type="SAM" id="MobiDB-lite"/>
    </source>
</evidence>
<dbReference type="EMBL" id="KV426301">
    <property type="protein sequence ID" value="KZV82849.1"/>
    <property type="molecule type" value="Genomic_DNA"/>
</dbReference>
<feature type="region of interest" description="Disordered" evidence="1">
    <location>
        <begin position="1104"/>
        <end position="1146"/>
    </location>
</feature>
<sequence>MQQLQREPTPEPLDIVNDDHYLLSPVLTVANSAKDNSSVSYADLREAYNLLATRVRVKVHPDKVLASFPVFKPLHAHHAQLALAIARDLRRCFVDPLKSPPSTSTHTCDTPDVFGTPDIPMSSSPVREVKRRGMSDLEIRYARDLYSVCHGALRLLSNLFAIPQLCNIFDEEELTDLLNGLLAIPLCAEIPTPNSRKTYALAIFALQTQRLPIEIVEAAKPRITYAFSRAIEGQLGKEGKKGSATDALKAVAEHLHSEPAEFLDSFVDLLPSILQSILSPNASIRTQCVHAFGAFVMAKTCINVDEPGNAKYRDTFAIISQQVGKYIEGMFAERKDTKPLDKLSTALKITLSSEEIDNKVTGPIWGACTFATLVVLSGGQLFRRQSSLKMTLEWMPYLTKHKLPHMKAIGRLVWRCLVWCFVELQRAADALEDGTEKRNQLASCDAAWKIVRQVVDGTVGLATVVAVLCDRSTRGVRRALEVVQNMLAGSSKSHQFATEILQQLTAGATDRKAKRECGLNPENALLYAGLFDGNLMNFDQAALAATLQKVVKLVNVSAVRALTDAEVHTAWNNLCNLWKKALFQTELCASNEVPAALLDIWRNLLVAKTLNGMDGERVDPDNATQHRVVAVFRECLSKTDQPEIKPEQRMHICCQLWRVVREAFSAEVCGVLARALLEELIDFDLAAGEVVEEEEQDQDVVLRPWAEFVAGLLVVSTQDLLYGWMSSAEMDVDAKRALWVALGREWNSDETSSYDGAVYLVSCPFRAWTLSTDEWGVWDGIVATAVERGAGLFVAANAVLDRICGLIGGEDDDLLNLSEIVRHLLEAVVVTGNEEEPVPTGIFTAIGLIVEQLYPPRRVDMDDIIDLLYDVSSFAQTMPANMVLPFLDATQEGLIVWNIDSEKALSDRLYARHVTPLYTNCLGAMTKVKLTPAHLDAYSPFLASTMQRIPIGPDSPAALHEFWEHVRGEIPQLRACCPESLLPFLELLDESGDVAADIPVDDESVGPEVDMAMVDDSDTHVLDAVPASADEEMEDDSWDAVEECTTASHESASQLVADVSEIEIEDDELDWVHRTPSPGPSVGEIDDDISEERTAGLARPTVLPSRATTAQAAVASTSTVVRRLPPSPRTPRTSRRRPAQSSSSNADVAFFLDSGKSNSIVPSSMPTFDNAHPRHTIQPDESPLLPRVARTVLGKRQRIEESVPTAAVAALVRRQVPDDDSSEEDDSIVEESLVLEHSPLAARRPITPLPRPESLDVDSPISSCSDSSESQRGSSRKRRVLDAVELPRLRPEEKEQHVLMSSLAKVLLPMPSVTRPPSRGSQPDSRKHPRAPCAVLND</sequence>
<name>A0A165ZHR8_EXIGL</name>
<feature type="region of interest" description="Disordered" evidence="1">
    <location>
        <begin position="1242"/>
        <end position="1338"/>
    </location>
</feature>
<dbReference type="InParanoid" id="A0A165ZHR8"/>
<organism evidence="2 3">
    <name type="scientific">Exidia glandulosa HHB12029</name>
    <dbReference type="NCBI Taxonomy" id="1314781"/>
    <lineage>
        <taxon>Eukaryota</taxon>
        <taxon>Fungi</taxon>
        <taxon>Dikarya</taxon>
        <taxon>Basidiomycota</taxon>
        <taxon>Agaricomycotina</taxon>
        <taxon>Agaricomycetes</taxon>
        <taxon>Auriculariales</taxon>
        <taxon>Exidiaceae</taxon>
        <taxon>Exidia</taxon>
    </lineage>
</organism>
<dbReference type="OrthoDB" id="2591260at2759"/>
<evidence type="ECO:0000313" key="2">
    <source>
        <dbReference type="EMBL" id="KZV82849.1"/>
    </source>
</evidence>
<accession>A0A165ZHR8</accession>
<protein>
    <submittedName>
        <fullName evidence="2">Uncharacterized protein</fullName>
    </submittedName>
</protein>
<gene>
    <name evidence="2" type="ORF">EXIGLDRAFT_843382</name>
</gene>